<dbReference type="GO" id="GO:0005509">
    <property type="term" value="F:calcium ion binding"/>
    <property type="evidence" value="ECO:0007669"/>
    <property type="project" value="InterPro"/>
</dbReference>
<evidence type="ECO:0000256" key="5">
    <source>
        <dbReference type="ARBA" id="ARBA00023136"/>
    </source>
</evidence>
<feature type="transmembrane region" description="Helical" evidence="6">
    <location>
        <begin position="469"/>
        <end position="487"/>
    </location>
</feature>
<feature type="domain" description="EF-hand" evidence="7">
    <location>
        <begin position="660"/>
        <end position="695"/>
    </location>
</feature>
<dbReference type="Gene3D" id="1.20.120.350">
    <property type="entry name" value="Voltage-gated potassium channels. Chain C"/>
    <property type="match status" value="1"/>
</dbReference>
<keyword evidence="2 6" id="KW-0812">Transmembrane</keyword>
<reference evidence="8" key="1">
    <citation type="submission" date="2021-01" db="EMBL/GenBank/DDBJ databases">
        <authorList>
            <person name="Corre E."/>
            <person name="Pelletier E."/>
            <person name="Niang G."/>
            <person name="Scheremetjew M."/>
            <person name="Finn R."/>
            <person name="Kale V."/>
            <person name="Holt S."/>
            <person name="Cochrane G."/>
            <person name="Meng A."/>
            <person name="Brown T."/>
            <person name="Cohen L."/>
        </authorList>
    </citation>
    <scope>NUCLEOTIDE SEQUENCE</scope>
</reference>
<keyword evidence="3" id="KW-0106">Calcium</keyword>
<dbReference type="InterPro" id="IPR011992">
    <property type="entry name" value="EF-hand-dom_pair"/>
</dbReference>
<feature type="transmembrane region" description="Helical" evidence="6">
    <location>
        <begin position="387"/>
        <end position="408"/>
    </location>
</feature>
<name>A0A7S1AMV6_NOCSC</name>
<dbReference type="AlphaFoldDB" id="A0A7S1AMV6"/>
<dbReference type="GO" id="GO:0005216">
    <property type="term" value="F:monoatomic ion channel activity"/>
    <property type="evidence" value="ECO:0007669"/>
    <property type="project" value="InterPro"/>
</dbReference>
<evidence type="ECO:0000259" key="7">
    <source>
        <dbReference type="PROSITE" id="PS50222"/>
    </source>
</evidence>
<keyword evidence="4 6" id="KW-1133">Transmembrane helix</keyword>
<dbReference type="InterPro" id="IPR002048">
    <property type="entry name" value="EF_hand_dom"/>
</dbReference>
<dbReference type="InterPro" id="IPR005821">
    <property type="entry name" value="Ion_trans_dom"/>
</dbReference>
<feature type="transmembrane region" description="Helical" evidence="6">
    <location>
        <begin position="340"/>
        <end position="367"/>
    </location>
</feature>
<evidence type="ECO:0000256" key="6">
    <source>
        <dbReference type="SAM" id="Phobius"/>
    </source>
</evidence>
<proteinExistence type="predicted"/>
<dbReference type="SUPFAM" id="SSF81324">
    <property type="entry name" value="Voltage-gated potassium channels"/>
    <property type="match status" value="1"/>
</dbReference>
<dbReference type="InterPro" id="IPR027359">
    <property type="entry name" value="Volt_channel_dom_sf"/>
</dbReference>
<evidence type="ECO:0000256" key="2">
    <source>
        <dbReference type="ARBA" id="ARBA00022692"/>
    </source>
</evidence>
<sequence>MEKRCNVWTDEDTRFCTEGEEAGSCKRTPTPAEWECQESGNGSKLRLDLDTIRDCQVQTVTASLRSISVDPDVVFLGDDESDTKENHTLVSVLDSDGEDGETALVSAIDIGVLETASEEDDADEVCLEGYVRDSHNDVHALLDEESFRWFQMEQETAERRICEFVQDQRDKLSNHLSQMEECFVQQCQILEQTLRRRPVAKTRSVSILLSEKDRTSLQSDESVVAVGRKSIRGVSFDLAEVDRPRDSSHRRNTPRSLNRITSIASRMSKYTGDRDMRKMERVRNAYGVAARTFLDDKRPSAIQRVSREVSITKEMLKGRMNRARFLNMDKLQEFVSSKAFQLGMCSVICLNALIIGVASHLSVRLAIDNYDAGRPQQLNMEFETDGWLVVVDVVFNVIFLSELLLRLMAFEGQFCAGADWKWNMFDSVVVMLSVAETGILFIDFIGFSPSYMRLLRLARIARSFRVLRLMRFSSLVSKLRMLILAIVHCSSMLTWAVLVLIAVKFLFSVVFLDAVAQYVINAAEGDPNVPGMKEYFGSLWMCMLTLFMVVSGGVDWWEVLKLLLEVHVLYGLLFLSFVVITVLALLNVINSIFVNDAMETARMDIELRMKNEGDQTKFMVETLTNIFNQISHDGHTITQREFTDQVNSDDMKLFCALLDVHYPDGETLFKLLDVDGSGEVGIEEFVVGFMRLKGGAILIDNNFLLHETQTLVKQAMKENAQSIKGAMDAMRVLVEEVHRPHSKRRESRATA</sequence>
<protein>
    <recommendedName>
        <fullName evidence="7">EF-hand domain-containing protein</fullName>
    </recommendedName>
</protein>
<comment type="subcellular location">
    <subcellularLocation>
        <location evidence="1">Membrane</location>
        <topology evidence="1">Multi-pass membrane protein</topology>
    </subcellularLocation>
</comment>
<gene>
    <name evidence="8" type="ORF">NSCI0253_LOCUS33969</name>
</gene>
<dbReference type="EMBL" id="HBFQ01047640">
    <property type="protein sequence ID" value="CAD8859615.1"/>
    <property type="molecule type" value="Transcribed_RNA"/>
</dbReference>
<evidence type="ECO:0000256" key="1">
    <source>
        <dbReference type="ARBA" id="ARBA00004141"/>
    </source>
</evidence>
<dbReference type="Pfam" id="PF00520">
    <property type="entry name" value="Ion_trans"/>
    <property type="match status" value="1"/>
</dbReference>
<accession>A0A7S1AMV6</accession>
<feature type="transmembrane region" description="Helical" evidence="6">
    <location>
        <begin position="569"/>
        <end position="593"/>
    </location>
</feature>
<dbReference type="InterPro" id="IPR018247">
    <property type="entry name" value="EF_Hand_1_Ca_BS"/>
</dbReference>
<evidence type="ECO:0000256" key="3">
    <source>
        <dbReference type="ARBA" id="ARBA00022837"/>
    </source>
</evidence>
<feature type="transmembrane region" description="Helical" evidence="6">
    <location>
        <begin position="493"/>
        <end position="515"/>
    </location>
</feature>
<dbReference type="PANTHER" id="PTHR46726:SF1">
    <property type="entry name" value="TWO-PORE CALCIUM CHANNEL 3"/>
    <property type="match status" value="1"/>
</dbReference>
<dbReference type="PROSITE" id="PS00018">
    <property type="entry name" value="EF_HAND_1"/>
    <property type="match status" value="1"/>
</dbReference>
<feature type="transmembrane region" description="Helical" evidence="6">
    <location>
        <begin position="535"/>
        <end position="557"/>
    </location>
</feature>
<keyword evidence="5 6" id="KW-0472">Membrane</keyword>
<dbReference type="Gene3D" id="1.10.287.70">
    <property type="match status" value="1"/>
</dbReference>
<dbReference type="PANTHER" id="PTHR46726">
    <property type="entry name" value="TWO PORE CHANNEL 3"/>
    <property type="match status" value="1"/>
</dbReference>
<organism evidence="8">
    <name type="scientific">Noctiluca scintillans</name>
    <name type="common">Sea sparkle</name>
    <name type="synonym">Red tide dinoflagellate</name>
    <dbReference type="NCBI Taxonomy" id="2966"/>
    <lineage>
        <taxon>Eukaryota</taxon>
        <taxon>Sar</taxon>
        <taxon>Alveolata</taxon>
        <taxon>Dinophyceae</taxon>
        <taxon>Noctilucales</taxon>
        <taxon>Noctilucaceae</taxon>
        <taxon>Noctiluca</taxon>
    </lineage>
</organism>
<dbReference type="GO" id="GO:0016020">
    <property type="term" value="C:membrane"/>
    <property type="evidence" value="ECO:0007669"/>
    <property type="project" value="UniProtKB-SubCell"/>
</dbReference>
<dbReference type="PROSITE" id="PS50222">
    <property type="entry name" value="EF_HAND_2"/>
    <property type="match status" value="1"/>
</dbReference>
<feature type="transmembrane region" description="Helical" evidence="6">
    <location>
        <begin position="428"/>
        <end position="448"/>
    </location>
</feature>
<dbReference type="SUPFAM" id="SSF47473">
    <property type="entry name" value="EF-hand"/>
    <property type="match status" value="1"/>
</dbReference>
<evidence type="ECO:0000256" key="4">
    <source>
        <dbReference type="ARBA" id="ARBA00022989"/>
    </source>
</evidence>
<dbReference type="Gene3D" id="1.10.238.10">
    <property type="entry name" value="EF-hand"/>
    <property type="match status" value="1"/>
</dbReference>
<evidence type="ECO:0000313" key="8">
    <source>
        <dbReference type="EMBL" id="CAD8859615.1"/>
    </source>
</evidence>